<keyword evidence="3" id="KW-1185">Reference proteome</keyword>
<feature type="compositionally biased region" description="Polar residues" evidence="1">
    <location>
        <begin position="69"/>
        <end position="87"/>
    </location>
</feature>
<dbReference type="EMBL" id="CALNXI010000084">
    <property type="protein sequence ID" value="CAH3018318.1"/>
    <property type="molecule type" value="Genomic_DNA"/>
</dbReference>
<dbReference type="Proteomes" id="UP001159427">
    <property type="component" value="Unassembled WGS sequence"/>
</dbReference>
<feature type="non-terminal residue" evidence="2">
    <location>
        <position position="206"/>
    </location>
</feature>
<protein>
    <submittedName>
        <fullName evidence="2">Uncharacterized protein</fullName>
    </submittedName>
</protein>
<name>A0ABN8LRY9_9CNID</name>
<evidence type="ECO:0000313" key="3">
    <source>
        <dbReference type="Proteomes" id="UP001159427"/>
    </source>
</evidence>
<feature type="compositionally biased region" description="Pro residues" evidence="1">
    <location>
        <begin position="151"/>
        <end position="176"/>
    </location>
</feature>
<gene>
    <name evidence="2" type="ORF">PEVE_00042549</name>
</gene>
<feature type="region of interest" description="Disordered" evidence="1">
    <location>
        <begin position="60"/>
        <end position="114"/>
    </location>
</feature>
<sequence length="206" mass="22014">MSIDWDSAPSEVVEQDMFRAISKPVSFSFLDDEEEESEDDVGFGVYGAFKKFAGKVTNKALQREESPKYSPTSPSLEIEETTLSLSNKELERSRSKGVSTRGASDLLESAESVPEPQEQIAVLASTRRGRPARKPALQGFSFDQSTQQLLKPPPPPPFPPPPPGASVTTAPPPAYAPPGAEIVGGGLHTSEAASAIVKPGRPIRPS</sequence>
<proteinExistence type="predicted"/>
<feature type="region of interest" description="Disordered" evidence="1">
    <location>
        <begin position="127"/>
        <end position="206"/>
    </location>
</feature>
<organism evidence="2 3">
    <name type="scientific">Porites evermanni</name>
    <dbReference type="NCBI Taxonomy" id="104178"/>
    <lineage>
        <taxon>Eukaryota</taxon>
        <taxon>Metazoa</taxon>
        <taxon>Cnidaria</taxon>
        <taxon>Anthozoa</taxon>
        <taxon>Hexacorallia</taxon>
        <taxon>Scleractinia</taxon>
        <taxon>Fungiina</taxon>
        <taxon>Poritidae</taxon>
        <taxon>Porites</taxon>
    </lineage>
</organism>
<reference evidence="2 3" key="1">
    <citation type="submission" date="2022-05" db="EMBL/GenBank/DDBJ databases">
        <authorList>
            <consortium name="Genoscope - CEA"/>
            <person name="William W."/>
        </authorList>
    </citation>
    <scope>NUCLEOTIDE SEQUENCE [LARGE SCALE GENOMIC DNA]</scope>
</reference>
<comment type="caution">
    <text evidence="2">The sequence shown here is derived from an EMBL/GenBank/DDBJ whole genome shotgun (WGS) entry which is preliminary data.</text>
</comment>
<accession>A0ABN8LRY9</accession>
<evidence type="ECO:0000256" key="1">
    <source>
        <dbReference type="SAM" id="MobiDB-lite"/>
    </source>
</evidence>
<evidence type="ECO:0000313" key="2">
    <source>
        <dbReference type="EMBL" id="CAH3018318.1"/>
    </source>
</evidence>